<sequence length="176" mass="18820">MATTWGAAEMNKCKGFTLLELMVTIIIISIGLLGMMAMQGRAIQYSTDTLNRTQAMMLANEMVEILRSQPTRMTATAPLFTGLPTNGAGSCTEISGTDVVNQQIQCWGDRARQLLPGASTADIASQFYACLSTSDGICGAGSAVEIQIAWRGTGEECMLSSVTDTGICTYRVRTQI</sequence>
<accession>A0A1I4P0S7</accession>
<dbReference type="Pfam" id="PF07963">
    <property type="entry name" value="N_methyl"/>
    <property type="match status" value="1"/>
</dbReference>
<keyword evidence="1" id="KW-0472">Membrane</keyword>
<dbReference type="NCBIfam" id="TIGR02523">
    <property type="entry name" value="type_IV_pilV"/>
    <property type="match status" value="1"/>
</dbReference>
<keyword evidence="1" id="KW-0812">Transmembrane</keyword>
<evidence type="ECO:0000313" key="2">
    <source>
        <dbReference type="EMBL" id="SFM20983.1"/>
    </source>
</evidence>
<evidence type="ECO:0000313" key="3">
    <source>
        <dbReference type="Proteomes" id="UP000243629"/>
    </source>
</evidence>
<dbReference type="InterPro" id="IPR045584">
    <property type="entry name" value="Pilin-like"/>
</dbReference>
<dbReference type="EMBL" id="FOUI01000002">
    <property type="protein sequence ID" value="SFM20983.1"/>
    <property type="molecule type" value="Genomic_DNA"/>
</dbReference>
<organism evidence="2 3">
    <name type="scientific">Halopseudomonas yangmingensis</name>
    <dbReference type="NCBI Taxonomy" id="1720063"/>
    <lineage>
        <taxon>Bacteria</taxon>
        <taxon>Pseudomonadati</taxon>
        <taxon>Pseudomonadota</taxon>
        <taxon>Gammaproteobacteria</taxon>
        <taxon>Pseudomonadales</taxon>
        <taxon>Pseudomonadaceae</taxon>
        <taxon>Halopseudomonas</taxon>
    </lineage>
</organism>
<dbReference type="NCBIfam" id="TIGR02532">
    <property type="entry name" value="IV_pilin_GFxxxE"/>
    <property type="match status" value="1"/>
</dbReference>
<dbReference type="PROSITE" id="PS00409">
    <property type="entry name" value="PROKAR_NTER_METHYL"/>
    <property type="match status" value="1"/>
</dbReference>
<dbReference type="InterPro" id="IPR012902">
    <property type="entry name" value="N_methyl_site"/>
</dbReference>
<reference evidence="3" key="1">
    <citation type="submission" date="2016-10" db="EMBL/GenBank/DDBJ databases">
        <authorList>
            <person name="Varghese N."/>
            <person name="Submissions S."/>
        </authorList>
    </citation>
    <scope>NUCLEOTIDE SEQUENCE [LARGE SCALE GENOMIC DNA]</scope>
    <source>
        <strain evidence="3">DSM 24213</strain>
    </source>
</reference>
<dbReference type="AlphaFoldDB" id="A0A1I4P0S7"/>
<keyword evidence="1" id="KW-1133">Transmembrane helix</keyword>
<keyword evidence="3" id="KW-1185">Reference proteome</keyword>
<feature type="transmembrane region" description="Helical" evidence="1">
    <location>
        <begin position="15"/>
        <end position="37"/>
    </location>
</feature>
<proteinExistence type="predicted"/>
<dbReference type="InterPro" id="IPR013362">
    <property type="entry name" value="Pilus_4_PilV"/>
</dbReference>
<dbReference type="STRING" id="1720063.SAMN05216217_10229"/>
<name>A0A1I4P0S7_9GAMM</name>
<dbReference type="SUPFAM" id="SSF54523">
    <property type="entry name" value="Pili subunits"/>
    <property type="match status" value="1"/>
</dbReference>
<evidence type="ECO:0000256" key="1">
    <source>
        <dbReference type="SAM" id="Phobius"/>
    </source>
</evidence>
<gene>
    <name evidence="2" type="ORF">SAMN05216217_10229</name>
</gene>
<dbReference type="Proteomes" id="UP000243629">
    <property type="component" value="Unassembled WGS sequence"/>
</dbReference>
<protein>
    <submittedName>
        <fullName evidence="2">Type IV pilus assembly protein PilV</fullName>
    </submittedName>
</protein>